<dbReference type="EMBL" id="ML738592">
    <property type="protein sequence ID" value="KAE8166778.1"/>
    <property type="molecule type" value="Genomic_DNA"/>
</dbReference>
<dbReference type="InterPro" id="IPR051411">
    <property type="entry name" value="Polyketide_trans_af380"/>
</dbReference>
<dbReference type="SUPFAM" id="SSF53474">
    <property type="entry name" value="alpha/beta-Hydrolases"/>
    <property type="match status" value="1"/>
</dbReference>
<accession>A0A5N6V6Z0</accession>
<evidence type="ECO:0000256" key="2">
    <source>
        <dbReference type="SAM" id="MobiDB-lite"/>
    </source>
</evidence>
<organism evidence="3 4">
    <name type="scientific">Aspergillus tamarii</name>
    <dbReference type="NCBI Taxonomy" id="41984"/>
    <lineage>
        <taxon>Eukaryota</taxon>
        <taxon>Fungi</taxon>
        <taxon>Dikarya</taxon>
        <taxon>Ascomycota</taxon>
        <taxon>Pezizomycotina</taxon>
        <taxon>Eurotiomycetes</taxon>
        <taxon>Eurotiomycetidae</taxon>
        <taxon>Eurotiales</taxon>
        <taxon>Aspergillaceae</taxon>
        <taxon>Aspergillus</taxon>
        <taxon>Aspergillus subgen. Circumdati</taxon>
    </lineage>
</organism>
<gene>
    <name evidence="3" type="ORF">BDV40DRAFT_314174</name>
</gene>
<dbReference type="InterPro" id="IPR029058">
    <property type="entry name" value="AB_hydrolase_fold"/>
</dbReference>
<dbReference type="AlphaFoldDB" id="A0A5N6V6Z0"/>
<evidence type="ECO:0000313" key="4">
    <source>
        <dbReference type="Proteomes" id="UP000326950"/>
    </source>
</evidence>
<protein>
    <submittedName>
        <fullName evidence="3">X-Pro dipeptidyl-peptidase protein</fullName>
    </submittedName>
</protein>
<comment type="similarity">
    <text evidence="1">Belongs to the polyketide transferase af380 family.</text>
</comment>
<dbReference type="PANTHER" id="PTHR47751:SF1">
    <property type="entry name" value="SUPERFAMILY HYDROLASE, PUTATIVE (AFU_ORTHOLOGUE AFUA_2G16580)-RELATED"/>
    <property type="match status" value="1"/>
</dbReference>
<evidence type="ECO:0000313" key="3">
    <source>
        <dbReference type="EMBL" id="KAE8166778.1"/>
    </source>
</evidence>
<dbReference type="Gene3D" id="1.10.10.800">
    <property type="match status" value="1"/>
</dbReference>
<reference evidence="3 4" key="1">
    <citation type="submission" date="2019-04" db="EMBL/GenBank/DDBJ databases">
        <title>Friends and foes A comparative genomics study of 23 Aspergillus species from section Flavi.</title>
        <authorList>
            <consortium name="DOE Joint Genome Institute"/>
            <person name="Kjaerbolling I."/>
            <person name="Vesth T."/>
            <person name="Frisvad J.C."/>
            <person name="Nybo J.L."/>
            <person name="Theobald S."/>
            <person name="Kildgaard S."/>
            <person name="Isbrandt T."/>
            <person name="Kuo A."/>
            <person name="Sato A."/>
            <person name="Lyhne E.K."/>
            <person name="Kogle M.E."/>
            <person name="Wiebenga A."/>
            <person name="Kun R.S."/>
            <person name="Lubbers R.J."/>
            <person name="Makela M.R."/>
            <person name="Barry K."/>
            <person name="Chovatia M."/>
            <person name="Clum A."/>
            <person name="Daum C."/>
            <person name="Haridas S."/>
            <person name="He G."/>
            <person name="LaButti K."/>
            <person name="Lipzen A."/>
            <person name="Mondo S."/>
            <person name="Riley R."/>
            <person name="Salamov A."/>
            <person name="Simmons B.A."/>
            <person name="Magnuson J.K."/>
            <person name="Henrissat B."/>
            <person name="Mortensen U.H."/>
            <person name="Larsen T.O."/>
            <person name="Devries R.P."/>
            <person name="Grigoriev I.V."/>
            <person name="Machida M."/>
            <person name="Baker S.E."/>
            <person name="Andersen M.R."/>
        </authorList>
    </citation>
    <scope>NUCLEOTIDE SEQUENCE [LARGE SCALE GENOMIC DNA]</scope>
    <source>
        <strain evidence="3 4">CBS 117626</strain>
    </source>
</reference>
<dbReference type="OrthoDB" id="2498029at2759"/>
<dbReference type="Proteomes" id="UP000326950">
    <property type="component" value="Unassembled WGS sequence"/>
</dbReference>
<dbReference type="Gene3D" id="3.40.50.1820">
    <property type="entry name" value="alpha/beta hydrolase"/>
    <property type="match status" value="1"/>
</dbReference>
<name>A0A5N6V6Z0_ASPTM</name>
<dbReference type="PANTHER" id="PTHR47751">
    <property type="entry name" value="SUPERFAMILY HYDROLASE, PUTATIVE (AFU_ORTHOLOGUE AFUA_2G16580)-RELATED"/>
    <property type="match status" value="1"/>
</dbReference>
<sequence>MSAISIPKGPINLAGLLFQPSSPTATKTSALIIVHPGGGVKEQTAQIYAKKLANASFTTVAYDASYQGASGGEPRFLEDPNERNLDSVNPEKISVLGICAGGGYAVAVAKGDHRLKALATFSMVNIGDAARKGWNGYEDPSKHVEALRATAAQITTEAKGAERATAPYVPPQPDNTTPRDLREASDYYLTPRAQHPRAQNKMLYLSFPRVLTFDAFHLADIFLKQPVLLIAGDKAGSLWHTQRLDKLIGGAAKKIIVPNGAHMDFYDNETYVGPAAQDVAEFMNQHLA</sequence>
<keyword evidence="4" id="KW-1185">Reference proteome</keyword>
<evidence type="ECO:0000256" key="1">
    <source>
        <dbReference type="ARBA" id="ARBA00029464"/>
    </source>
</evidence>
<feature type="region of interest" description="Disordered" evidence="2">
    <location>
        <begin position="160"/>
        <end position="180"/>
    </location>
</feature>
<proteinExistence type="inferred from homology"/>